<dbReference type="Proteomes" id="UP000185596">
    <property type="component" value="Unassembled WGS sequence"/>
</dbReference>
<dbReference type="PROSITE" id="PS00552">
    <property type="entry name" value="HTH_MERR_1"/>
    <property type="match status" value="1"/>
</dbReference>
<dbReference type="InterPro" id="IPR009061">
    <property type="entry name" value="DNA-bd_dom_put_sf"/>
</dbReference>
<evidence type="ECO:0000256" key="4">
    <source>
        <dbReference type="ARBA" id="ARBA00023163"/>
    </source>
</evidence>
<dbReference type="Pfam" id="PF13411">
    <property type="entry name" value="MerR_1"/>
    <property type="match status" value="1"/>
</dbReference>
<evidence type="ECO:0000256" key="3">
    <source>
        <dbReference type="ARBA" id="ARBA00023125"/>
    </source>
</evidence>
<dbReference type="RefSeq" id="WP_075128521.1">
    <property type="nucleotide sequence ID" value="NZ_MSIE01000054.1"/>
</dbReference>
<dbReference type="GO" id="GO:0003677">
    <property type="term" value="F:DNA binding"/>
    <property type="evidence" value="ECO:0007669"/>
    <property type="project" value="UniProtKB-KW"/>
</dbReference>
<gene>
    <name evidence="6" type="ORF">BU204_26715</name>
</gene>
<dbReference type="PROSITE" id="PS50937">
    <property type="entry name" value="HTH_MERR_2"/>
    <property type="match status" value="1"/>
</dbReference>
<organism evidence="6 7">
    <name type="scientific">Actinophytocola xanthii</name>
    <dbReference type="NCBI Taxonomy" id="1912961"/>
    <lineage>
        <taxon>Bacteria</taxon>
        <taxon>Bacillati</taxon>
        <taxon>Actinomycetota</taxon>
        <taxon>Actinomycetes</taxon>
        <taxon>Pseudonocardiales</taxon>
        <taxon>Pseudonocardiaceae</taxon>
    </lineage>
</organism>
<dbReference type="Gene3D" id="1.10.1660.10">
    <property type="match status" value="1"/>
</dbReference>
<reference evidence="6 7" key="1">
    <citation type="submission" date="2016-12" db="EMBL/GenBank/DDBJ databases">
        <title>The draft genome sequence of Actinophytocola sp. 11-183.</title>
        <authorList>
            <person name="Wang W."/>
            <person name="Yuan L."/>
        </authorList>
    </citation>
    <scope>NUCLEOTIDE SEQUENCE [LARGE SCALE GENOMIC DNA]</scope>
    <source>
        <strain evidence="6 7">11-183</strain>
    </source>
</reference>
<dbReference type="InterPro" id="IPR047057">
    <property type="entry name" value="MerR_fam"/>
</dbReference>
<evidence type="ECO:0000313" key="7">
    <source>
        <dbReference type="Proteomes" id="UP000185596"/>
    </source>
</evidence>
<keyword evidence="2" id="KW-0805">Transcription regulation</keyword>
<dbReference type="OrthoDB" id="9809391at2"/>
<protein>
    <submittedName>
        <fullName evidence="6">MerR family transcriptional regulator</fullName>
    </submittedName>
</protein>
<keyword evidence="4" id="KW-0804">Transcription</keyword>
<keyword evidence="1" id="KW-0678">Repressor</keyword>
<dbReference type="PANTHER" id="PTHR30204">
    <property type="entry name" value="REDOX-CYCLING DRUG-SENSING TRANSCRIPTIONAL ACTIVATOR SOXR"/>
    <property type="match status" value="1"/>
</dbReference>
<dbReference type="PANTHER" id="PTHR30204:SF69">
    <property type="entry name" value="MERR-FAMILY TRANSCRIPTIONAL REGULATOR"/>
    <property type="match status" value="1"/>
</dbReference>
<dbReference type="SUPFAM" id="SSF46955">
    <property type="entry name" value="Putative DNA-binding domain"/>
    <property type="match status" value="1"/>
</dbReference>
<evidence type="ECO:0000313" key="6">
    <source>
        <dbReference type="EMBL" id="OLF13505.1"/>
    </source>
</evidence>
<comment type="caution">
    <text evidence="6">The sequence shown here is derived from an EMBL/GenBank/DDBJ whole genome shotgun (WGS) entry which is preliminary data.</text>
</comment>
<dbReference type="PRINTS" id="PR00040">
    <property type="entry name" value="HTHMERR"/>
</dbReference>
<evidence type="ECO:0000256" key="2">
    <source>
        <dbReference type="ARBA" id="ARBA00023015"/>
    </source>
</evidence>
<keyword evidence="3" id="KW-0238">DNA-binding</keyword>
<accession>A0A1Q8CGK9</accession>
<keyword evidence="7" id="KW-1185">Reference proteome</keyword>
<dbReference type="SMART" id="SM00422">
    <property type="entry name" value="HTH_MERR"/>
    <property type="match status" value="1"/>
</dbReference>
<dbReference type="STRING" id="1912961.BU204_26715"/>
<dbReference type="InterPro" id="IPR000551">
    <property type="entry name" value="MerR-type_HTH_dom"/>
</dbReference>
<dbReference type="GO" id="GO:0003700">
    <property type="term" value="F:DNA-binding transcription factor activity"/>
    <property type="evidence" value="ECO:0007669"/>
    <property type="project" value="InterPro"/>
</dbReference>
<sequence length="129" mass="13823">MRTGEVAALAGVNVQTLRYYERRGLIAEPVRGPGGHRDYPGDTVSLLGLIKTAQGLGFTLDEVAGLLGAARRGRPGDRLRERVVAKLAEVDRRLAELAAVRETLARLVDAECDSLTDCTRPDCPLSAAP</sequence>
<dbReference type="AlphaFoldDB" id="A0A1Q8CGK9"/>
<name>A0A1Q8CGK9_9PSEU</name>
<evidence type="ECO:0000256" key="1">
    <source>
        <dbReference type="ARBA" id="ARBA00022491"/>
    </source>
</evidence>
<proteinExistence type="predicted"/>
<dbReference type="EMBL" id="MSIE01000054">
    <property type="protein sequence ID" value="OLF13505.1"/>
    <property type="molecule type" value="Genomic_DNA"/>
</dbReference>
<feature type="domain" description="HTH merR-type" evidence="5">
    <location>
        <begin position="1"/>
        <end position="69"/>
    </location>
</feature>
<evidence type="ECO:0000259" key="5">
    <source>
        <dbReference type="PROSITE" id="PS50937"/>
    </source>
</evidence>